<dbReference type="PANTHER" id="PTHR42905">
    <property type="entry name" value="PHOSPHOENOLPYRUVATE CARBOXYLASE"/>
    <property type="match status" value="1"/>
</dbReference>
<evidence type="ECO:0000313" key="1">
    <source>
        <dbReference type="EMBL" id="PAX08140.1"/>
    </source>
</evidence>
<gene>
    <name evidence="1" type="ORF">CKY28_11190</name>
</gene>
<dbReference type="InterPro" id="IPR040442">
    <property type="entry name" value="Pyrv_kinase-like_dom_sf"/>
</dbReference>
<dbReference type="OrthoDB" id="9785398at2"/>
<sequence>MPDQFARADAFRALHVPGRPLVLYNVWDVGSARAVAASGAPALATGSWSVAAAQGYPDGERMPLDLALSILGRICAAVDLPVSADLEAGYDDVARTVARAIEAGAIGCNLEDSLPATGAMRPVAEVAARLAAARTAADSGGVRAFVNARTDVFFQAPATAHDEAIADEAIERARAYADAGADGVFVPGLADERLIARITAASPLPVNIQGGPGLPPPARQAELGVARVSWGHRSYLAVMQAVEDAARAAL</sequence>
<dbReference type="InterPro" id="IPR039556">
    <property type="entry name" value="ICL/PEPM"/>
</dbReference>
<protein>
    <submittedName>
        <fullName evidence="1">Phosphonomutase</fullName>
    </submittedName>
</protein>
<organism evidence="1 2">
    <name type="scientific">Sphingomonas lenta</name>
    <dbReference type="NCBI Taxonomy" id="1141887"/>
    <lineage>
        <taxon>Bacteria</taxon>
        <taxon>Pseudomonadati</taxon>
        <taxon>Pseudomonadota</taxon>
        <taxon>Alphaproteobacteria</taxon>
        <taxon>Sphingomonadales</taxon>
        <taxon>Sphingomonadaceae</taxon>
        <taxon>Sphingomonas</taxon>
    </lineage>
</organism>
<dbReference type="GO" id="GO:0003824">
    <property type="term" value="F:catalytic activity"/>
    <property type="evidence" value="ECO:0007669"/>
    <property type="project" value="InterPro"/>
</dbReference>
<dbReference type="PANTHER" id="PTHR42905:SF16">
    <property type="entry name" value="CARBOXYPHOSPHONOENOLPYRUVATE PHOSPHONOMUTASE-LIKE PROTEIN (AFU_ORTHOLOGUE AFUA_5G07230)"/>
    <property type="match status" value="1"/>
</dbReference>
<evidence type="ECO:0000313" key="2">
    <source>
        <dbReference type="Proteomes" id="UP000218151"/>
    </source>
</evidence>
<reference evidence="2" key="1">
    <citation type="submission" date="2017-09" db="EMBL/GenBank/DDBJ databases">
        <authorList>
            <person name="Feng G."/>
            <person name="Zhu H."/>
        </authorList>
    </citation>
    <scope>NUCLEOTIDE SEQUENCE [LARGE SCALE GENOMIC DNA]</scope>
    <source>
        <strain evidence="2">1PNM-20</strain>
    </source>
</reference>
<name>A0A2A2SG21_9SPHN</name>
<dbReference type="CDD" id="cd00377">
    <property type="entry name" value="ICL_PEPM"/>
    <property type="match status" value="1"/>
</dbReference>
<dbReference type="RefSeq" id="WP_095998382.1">
    <property type="nucleotide sequence ID" value="NZ_NSLI01000003.1"/>
</dbReference>
<dbReference type="Pfam" id="PF13714">
    <property type="entry name" value="PEP_mutase"/>
    <property type="match status" value="1"/>
</dbReference>
<accession>A0A2A2SG21</accession>
<keyword evidence="2" id="KW-1185">Reference proteome</keyword>
<dbReference type="SUPFAM" id="SSF51621">
    <property type="entry name" value="Phosphoenolpyruvate/pyruvate domain"/>
    <property type="match status" value="1"/>
</dbReference>
<proteinExistence type="predicted"/>
<dbReference type="EMBL" id="NSLI01000003">
    <property type="protein sequence ID" value="PAX08140.1"/>
    <property type="molecule type" value="Genomic_DNA"/>
</dbReference>
<comment type="caution">
    <text evidence="1">The sequence shown here is derived from an EMBL/GenBank/DDBJ whole genome shotgun (WGS) entry which is preliminary data.</text>
</comment>
<dbReference type="AlphaFoldDB" id="A0A2A2SG21"/>
<dbReference type="InterPro" id="IPR015813">
    <property type="entry name" value="Pyrv/PenolPyrv_kinase-like_dom"/>
</dbReference>
<dbReference type="Gene3D" id="3.20.20.60">
    <property type="entry name" value="Phosphoenolpyruvate-binding domains"/>
    <property type="match status" value="1"/>
</dbReference>
<dbReference type="Proteomes" id="UP000218151">
    <property type="component" value="Unassembled WGS sequence"/>
</dbReference>